<dbReference type="Gene3D" id="3.30.420.10">
    <property type="entry name" value="Ribonuclease H-like superfamily/Ribonuclease H"/>
    <property type="match status" value="1"/>
</dbReference>
<dbReference type="SUPFAM" id="SSF53098">
    <property type="entry name" value="Ribonuclease H-like"/>
    <property type="match status" value="1"/>
</dbReference>
<dbReference type="GO" id="GO:0015074">
    <property type="term" value="P:DNA integration"/>
    <property type="evidence" value="ECO:0007669"/>
    <property type="project" value="InterPro"/>
</dbReference>
<evidence type="ECO:0000313" key="2">
    <source>
        <dbReference type="EMBL" id="SHF54828.1"/>
    </source>
</evidence>
<reference evidence="2 3" key="1">
    <citation type="submission" date="2016-11" db="EMBL/GenBank/DDBJ databases">
        <authorList>
            <person name="Jaros S."/>
            <person name="Januszkiewicz K."/>
            <person name="Wedrychowicz H."/>
        </authorList>
    </citation>
    <scope>NUCLEOTIDE SEQUENCE [LARGE SCALE GENOMIC DNA]</scope>
    <source>
        <strain evidence="2 3">DSM 21986</strain>
    </source>
</reference>
<organism evidence="2 3">
    <name type="scientific">Fodinibius roseus</name>
    <dbReference type="NCBI Taxonomy" id="1194090"/>
    <lineage>
        <taxon>Bacteria</taxon>
        <taxon>Pseudomonadati</taxon>
        <taxon>Balneolota</taxon>
        <taxon>Balneolia</taxon>
        <taxon>Balneolales</taxon>
        <taxon>Balneolaceae</taxon>
        <taxon>Fodinibius</taxon>
    </lineage>
</organism>
<dbReference type="AlphaFoldDB" id="A0A1M5CJD7"/>
<feature type="domain" description="Integrase catalytic" evidence="1">
    <location>
        <begin position="1"/>
        <end position="72"/>
    </location>
</feature>
<name>A0A1M5CJD7_9BACT</name>
<accession>A0A1M5CJD7</accession>
<dbReference type="InterPro" id="IPR001584">
    <property type="entry name" value="Integrase_cat-core"/>
</dbReference>
<dbReference type="PANTHER" id="PTHR47515:SF1">
    <property type="entry name" value="BLR2054 PROTEIN"/>
    <property type="match status" value="1"/>
</dbReference>
<keyword evidence="3" id="KW-1185">Reference proteome</keyword>
<dbReference type="GO" id="GO:0003676">
    <property type="term" value="F:nucleic acid binding"/>
    <property type="evidence" value="ECO:0007669"/>
    <property type="project" value="InterPro"/>
</dbReference>
<dbReference type="PROSITE" id="PS50994">
    <property type="entry name" value="INTEGRASE"/>
    <property type="match status" value="1"/>
</dbReference>
<dbReference type="EMBL" id="FQUS01000010">
    <property type="protein sequence ID" value="SHF54828.1"/>
    <property type="molecule type" value="Genomic_DNA"/>
</dbReference>
<sequence length="83" mass="9701">MTLDFSRPGKPTDNPYIESFNGSFRDECLNLHWFLSLEDARQKIEAWRTEYNSFRPHSSLGDMPPNEYIQKHHITSDSLLLTG</sequence>
<protein>
    <submittedName>
        <fullName evidence="2">Integrase core domain-containing protein</fullName>
    </submittedName>
</protein>
<gene>
    <name evidence="2" type="ORF">SAMN05443144_1101</name>
</gene>
<dbReference type="Proteomes" id="UP000184041">
    <property type="component" value="Unassembled WGS sequence"/>
</dbReference>
<dbReference type="InterPro" id="IPR036397">
    <property type="entry name" value="RNaseH_sf"/>
</dbReference>
<proteinExistence type="predicted"/>
<evidence type="ECO:0000259" key="1">
    <source>
        <dbReference type="PROSITE" id="PS50994"/>
    </source>
</evidence>
<dbReference type="Pfam" id="PF13683">
    <property type="entry name" value="rve_3"/>
    <property type="match status" value="1"/>
</dbReference>
<dbReference type="PANTHER" id="PTHR47515">
    <property type="entry name" value="LOW CALCIUM RESPONSE LOCUS PROTEIN T"/>
    <property type="match status" value="1"/>
</dbReference>
<evidence type="ECO:0000313" key="3">
    <source>
        <dbReference type="Proteomes" id="UP000184041"/>
    </source>
</evidence>
<dbReference type="STRING" id="1194090.SAMN05443144_1101"/>
<dbReference type="InterPro" id="IPR012337">
    <property type="entry name" value="RNaseH-like_sf"/>
</dbReference>